<evidence type="ECO:0000313" key="2">
    <source>
        <dbReference type="Proteomes" id="UP001319200"/>
    </source>
</evidence>
<name>A0AAP2DST1_9BACT</name>
<sequence>MASVFYLLAKANADGTLRIVKAIGTAGEVYLTIPRKRSSTGKVQIKIQGVGRGIPRRATCGGCACRT</sequence>
<dbReference type="AlphaFoldDB" id="A0AAP2DST1"/>
<dbReference type="Proteomes" id="UP001319200">
    <property type="component" value="Unassembled WGS sequence"/>
</dbReference>
<protein>
    <submittedName>
        <fullName evidence="1">Uncharacterized protein</fullName>
    </submittedName>
</protein>
<comment type="caution">
    <text evidence="1">The sequence shown here is derived from an EMBL/GenBank/DDBJ whole genome shotgun (WGS) entry which is preliminary data.</text>
</comment>
<dbReference type="EMBL" id="JAHESF010000049">
    <property type="protein sequence ID" value="MBT1700849.1"/>
    <property type="molecule type" value="Genomic_DNA"/>
</dbReference>
<proteinExistence type="predicted"/>
<dbReference type="RefSeq" id="WP_254169537.1">
    <property type="nucleotide sequence ID" value="NZ_JAHESF010000049.1"/>
</dbReference>
<accession>A0AAP2DST1</accession>
<reference evidence="1 2" key="1">
    <citation type="submission" date="2021-05" db="EMBL/GenBank/DDBJ databases">
        <title>A Polyphasic approach of four new species of the genus Ohtaekwangia: Ohtaekwangia histidinii sp. nov., Ohtaekwangia cretensis sp. nov., Ohtaekwangia indiensis sp. nov., Ohtaekwangia reichenbachii sp. nov. from diverse environment.</title>
        <authorList>
            <person name="Octaviana S."/>
        </authorList>
    </citation>
    <scope>NUCLEOTIDE SEQUENCE [LARGE SCALE GENOMIC DNA]</scope>
    <source>
        <strain evidence="1 2">PWU4</strain>
    </source>
</reference>
<evidence type="ECO:0000313" key="1">
    <source>
        <dbReference type="EMBL" id="MBT1700849.1"/>
    </source>
</evidence>
<keyword evidence="2" id="KW-1185">Reference proteome</keyword>
<organism evidence="1 2">
    <name type="scientific">Chryseosolibacter histidini</name>
    <dbReference type="NCBI Taxonomy" id="2782349"/>
    <lineage>
        <taxon>Bacteria</taxon>
        <taxon>Pseudomonadati</taxon>
        <taxon>Bacteroidota</taxon>
        <taxon>Cytophagia</taxon>
        <taxon>Cytophagales</taxon>
        <taxon>Chryseotaleaceae</taxon>
        <taxon>Chryseosolibacter</taxon>
    </lineage>
</organism>
<gene>
    <name evidence="1" type="ORF">KK083_28415</name>
</gene>